<dbReference type="InterPro" id="IPR036759">
    <property type="entry name" value="TPK_catalytic_sf"/>
</dbReference>
<feature type="signal peptide" evidence="5">
    <location>
        <begin position="1"/>
        <end position="22"/>
    </location>
</feature>
<evidence type="ECO:0000256" key="2">
    <source>
        <dbReference type="ARBA" id="ARBA00022741"/>
    </source>
</evidence>
<keyword evidence="5" id="KW-0732">Signal</keyword>
<dbReference type="GO" id="GO:0009229">
    <property type="term" value="P:thiamine diphosphate biosynthetic process"/>
    <property type="evidence" value="ECO:0007669"/>
    <property type="project" value="InterPro"/>
</dbReference>
<evidence type="ECO:0000256" key="5">
    <source>
        <dbReference type="SAM" id="SignalP"/>
    </source>
</evidence>
<dbReference type="GO" id="GO:0005524">
    <property type="term" value="F:ATP binding"/>
    <property type="evidence" value="ECO:0007669"/>
    <property type="project" value="UniProtKB-KW"/>
</dbReference>
<dbReference type="Proteomes" id="UP000664991">
    <property type="component" value="Unassembled WGS sequence"/>
</dbReference>
<dbReference type="SUPFAM" id="SSF63999">
    <property type="entry name" value="Thiamin pyrophosphokinase, catalytic domain"/>
    <property type="match status" value="1"/>
</dbReference>
<protein>
    <recommendedName>
        <fullName evidence="6">Thiamin pyrophosphokinase catalytic domain-containing protein</fullName>
    </recommendedName>
</protein>
<name>A0A836A884_SHEEP</name>
<sequence length="141" mass="16129">MHSIILIDIIINFCLLSHLTQGCEIISTPDQDHTDFTKCLEVLQRKIEEKDLQVDMIVTLGGLAGRFDQIMASVSTLFQAPQITSLPIIIIQEESLVYLLQPLSEDRKPISLLPEALKVERLEFIKYFLAYHCHRSDCFIV</sequence>
<dbReference type="Pfam" id="PF04263">
    <property type="entry name" value="TPK_catalytic"/>
    <property type="match status" value="1"/>
</dbReference>
<dbReference type="GO" id="GO:0004788">
    <property type="term" value="F:thiamine diphosphokinase activity"/>
    <property type="evidence" value="ECO:0007669"/>
    <property type="project" value="InterPro"/>
</dbReference>
<comment type="caution">
    <text evidence="7">The sequence shown here is derived from an EMBL/GenBank/DDBJ whole genome shotgun (WGS) entry which is preliminary data.</text>
</comment>
<dbReference type="GO" id="GO:0016301">
    <property type="term" value="F:kinase activity"/>
    <property type="evidence" value="ECO:0007669"/>
    <property type="project" value="UniProtKB-KW"/>
</dbReference>
<evidence type="ECO:0000313" key="8">
    <source>
        <dbReference type="Proteomes" id="UP000664991"/>
    </source>
</evidence>
<proteinExistence type="predicted"/>
<evidence type="ECO:0000256" key="1">
    <source>
        <dbReference type="ARBA" id="ARBA00022679"/>
    </source>
</evidence>
<evidence type="ECO:0000256" key="3">
    <source>
        <dbReference type="ARBA" id="ARBA00022777"/>
    </source>
</evidence>
<organism evidence="7 8">
    <name type="scientific">Ovis aries</name>
    <name type="common">Sheep</name>
    <dbReference type="NCBI Taxonomy" id="9940"/>
    <lineage>
        <taxon>Eukaryota</taxon>
        <taxon>Metazoa</taxon>
        <taxon>Chordata</taxon>
        <taxon>Craniata</taxon>
        <taxon>Vertebrata</taxon>
        <taxon>Euteleostomi</taxon>
        <taxon>Mammalia</taxon>
        <taxon>Eutheria</taxon>
        <taxon>Laurasiatheria</taxon>
        <taxon>Artiodactyla</taxon>
        <taxon>Ruminantia</taxon>
        <taxon>Pecora</taxon>
        <taxon>Bovidae</taxon>
        <taxon>Caprinae</taxon>
        <taxon>Ovis</taxon>
    </lineage>
</organism>
<dbReference type="AlphaFoldDB" id="A0A836A884"/>
<reference evidence="7 8" key="1">
    <citation type="submission" date="2020-12" db="EMBL/GenBank/DDBJ databases">
        <title>De novo assembly of Tibetan sheep genome.</title>
        <authorList>
            <person name="Li X."/>
        </authorList>
    </citation>
    <scope>NUCLEOTIDE SEQUENCE [LARGE SCALE GENOMIC DNA]</scope>
    <source>
        <tissue evidence="7">Heart</tissue>
    </source>
</reference>
<keyword evidence="1" id="KW-0808">Transferase</keyword>
<evidence type="ECO:0000313" key="7">
    <source>
        <dbReference type="EMBL" id="KAG5210656.1"/>
    </source>
</evidence>
<dbReference type="Gene3D" id="3.40.50.10240">
    <property type="entry name" value="Thiamin pyrophosphokinase, catalytic domain"/>
    <property type="match status" value="1"/>
</dbReference>
<dbReference type="PANTHER" id="PTHR13622">
    <property type="entry name" value="THIAMIN PYROPHOSPHOKINASE"/>
    <property type="match status" value="1"/>
</dbReference>
<dbReference type="InterPro" id="IPR007371">
    <property type="entry name" value="TPK_catalytic"/>
</dbReference>
<evidence type="ECO:0000256" key="4">
    <source>
        <dbReference type="ARBA" id="ARBA00022840"/>
    </source>
</evidence>
<evidence type="ECO:0000259" key="6">
    <source>
        <dbReference type="Pfam" id="PF04263"/>
    </source>
</evidence>
<accession>A0A836A884</accession>
<feature type="domain" description="Thiamin pyrophosphokinase catalytic" evidence="6">
    <location>
        <begin position="20"/>
        <end position="88"/>
    </location>
</feature>
<dbReference type="EMBL" id="JAEMGP010000004">
    <property type="protein sequence ID" value="KAG5210656.1"/>
    <property type="molecule type" value="Genomic_DNA"/>
</dbReference>
<keyword evidence="2" id="KW-0547">Nucleotide-binding</keyword>
<feature type="chain" id="PRO_5032559532" description="Thiamin pyrophosphokinase catalytic domain-containing protein" evidence="5">
    <location>
        <begin position="23"/>
        <end position="141"/>
    </location>
</feature>
<gene>
    <name evidence="7" type="ORF">JEQ12_015850</name>
</gene>
<dbReference type="PANTHER" id="PTHR13622:SF8">
    <property type="entry name" value="THIAMIN PYROPHOSPHOKINASE 1"/>
    <property type="match status" value="1"/>
</dbReference>
<keyword evidence="4" id="KW-0067">ATP-binding</keyword>
<keyword evidence="3" id="KW-0418">Kinase</keyword>